<feature type="domain" description="AAA+ ATPase" evidence="12">
    <location>
        <begin position="279"/>
        <end position="414"/>
    </location>
</feature>
<feature type="compositionally biased region" description="Polar residues" evidence="11">
    <location>
        <begin position="69"/>
        <end position="86"/>
    </location>
</feature>
<keyword evidence="5" id="KW-0378">Hydrolase</keyword>
<evidence type="ECO:0000256" key="9">
    <source>
        <dbReference type="ARBA" id="ARBA00023136"/>
    </source>
</evidence>
<dbReference type="Proteomes" id="UP001151287">
    <property type="component" value="Unassembled WGS sequence"/>
</dbReference>
<dbReference type="InterPro" id="IPR011546">
    <property type="entry name" value="Pept_M41_FtsH_extracell"/>
</dbReference>
<evidence type="ECO:0000256" key="4">
    <source>
        <dbReference type="ARBA" id="ARBA00022741"/>
    </source>
</evidence>
<organism evidence="13 14">
    <name type="scientific">Rhynchospora breviuscula</name>
    <dbReference type="NCBI Taxonomy" id="2022672"/>
    <lineage>
        <taxon>Eukaryota</taxon>
        <taxon>Viridiplantae</taxon>
        <taxon>Streptophyta</taxon>
        <taxon>Embryophyta</taxon>
        <taxon>Tracheophyta</taxon>
        <taxon>Spermatophyta</taxon>
        <taxon>Magnoliopsida</taxon>
        <taxon>Liliopsida</taxon>
        <taxon>Poales</taxon>
        <taxon>Cyperaceae</taxon>
        <taxon>Cyperoideae</taxon>
        <taxon>Rhynchosporeae</taxon>
        <taxon>Rhynchospora</taxon>
    </lineage>
</organism>
<sequence>MAPFSILWQNNKSASLSLPKPLTNKKRISAFSTPLPLSPFPSFCKKPLESLKLRLLLIPPPQQQRSIRTSTLCASSSTHNPTPSNDSDQKPPSPWIRKLKQILQRLELLLRDYYLRVPAWIRNQKEFFALLLFAVFLLAYRVVSTSKKTSIKEVPYSELVSEIKLGNVASVEFEEASIWISFHTITSPQEEVEASTRNIKYKTRTIKRDKKFLLGLLHDKEVVYRSVRPSLCRGKYHTGTRQIVTFDDVQGVNSAKVELIEVVNCLRGTLDYKKLGAKLPTGILLVGPPGTGKTLLARAVASEAGVLFFSVSASEFVEVYVGRGASRVRELFKEARGEAPAVVFIDELDAVGTERNDYSGERNQTLNQLLTEMDGFDSDKQVIVLAATNRLTALDPALLRPGRFSRKVYVGAPNLEGRKKILAVHLRGVPLEEEMEVVCDLVASSTEGFVGADLANIANEASLLAVRRGGSLVTREEILEAIEREKFGIKEKQANAVKEGKSLIKLFSWLPSLAQVPVKNKSRNRSAKG</sequence>
<dbReference type="GO" id="GO:0008270">
    <property type="term" value="F:zinc ion binding"/>
    <property type="evidence" value="ECO:0007669"/>
    <property type="project" value="InterPro"/>
</dbReference>
<keyword evidence="7" id="KW-0809">Transit peptide</keyword>
<dbReference type="GO" id="GO:0004176">
    <property type="term" value="F:ATP-dependent peptidase activity"/>
    <property type="evidence" value="ECO:0007669"/>
    <property type="project" value="InterPro"/>
</dbReference>
<dbReference type="AlphaFoldDB" id="A0A9Q0C2E6"/>
<dbReference type="SUPFAM" id="SSF52540">
    <property type="entry name" value="P-loop containing nucleoside triphosphate hydrolases"/>
    <property type="match status" value="1"/>
</dbReference>
<keyword evidence="4 10" id="KW-0547">Nucleotide-binding</keyword>
<dbReference type="OrthoDB" id="1413014at2759"/>
<evidence type="ECO:0000256" key="10">
    <source>
        <dbReference type="RuleBase" id="RU003651"/>
    </source>
</evidence>
<keyword evidence="3" id="KW-0812">Transmembrane</keyword>
<evidence type="ECO:0000256" key="8">
    <source>
        <dbReference type="ARBA" id="ARBA00022989"/>
    </source>
</evidence>
<dbReference type="InterPro" id="IPR003960">
    <property type="entry name" value="ATPase_AAA_CS"/>
</dbReference>
<dbReference type="GO" id="GO:0005524">
    <property type="term" value="F:ATP binding"/>
    <property type="evidence" value="ECO:0007669"/>
    <property type="project" value="UniProtKB-KW"/>
</dbReference>
<name>A0A9Q0C2E6_9POAL</name>
<dbReference type="FunFam" id="3.40.50.300:FF:000277">
    <property type="entry name" value="ATP-dependent zinc metalloprotease FtsH"/>
    <property type="match status" value="1"/>
</dbReference>
<dbReference type="GO" id="GO:0016887">
    <property type="term" value="F:ATP hydrolysis activity"/>
    <property type="evidence" value="ECO:0007669"/>
    <property type="project" value="InterPro"/>
</dbReference>
<feature type="region of interest" description="Disordered" evidence="11">
    <location>
        <begin position="62"/>
        <end position="93"/>
    </location>
</feature>
<dbReference type="EMBL" id="JAMQYH010000005">
    <property type="protein sequence ID" value="KAJ1686002.1"/>
    <property type="molecule type" value="Genomic_DNA"/>
</dbReference>
<dbReference type="Gene3D" id="1.10.8.60">
    <property type="match status" value="1"/>
</dbReference>
<evidence type="ECO:0000256" key="11">
    <source>
        <dbReference type="SAM" id="MobiDB-lite"/>
    </source>
</evidence>
<evidence type="ECO:0000256" key="2">
    <source>
        <dbReference type="ARBA" id="ARBA00022670"/>
    </source>
</evidence>
<evidence type="ECO:0000259" key="12">
    <source>
        <dbReference type="SMART" id="SM00382"/>
    </source>
</evidence>
<dbReference type="InterPro" id="IPR041569">
    <property type="entry name" value="AAA_lid_3"/>
</dbReference>
<dbReference type="SMART" id="SM00382">
    <property type="entry name" value="AAA"/>
    <property type="match status" value="1"/>
</dbReference>
<evidence type="ECO:0000256" key="1">
    <source>
        <dbReference type="ARBA" id="ARBA00004141"/>
    </source>
</evidence>
<dbReference type="Gene3D" id="3.40.50.300">
    <property type="entry name" value="P-loop containing nucleotide triphosphate hydrolases"/>
    <property type="match status" value="1"/>
</dbReference>
<comment type="subcellular location">
    <subcellularLocation>
        <location evidence="1">Membrane</location>
        <topology evidence="1">Multi-pass membrane protein</topology>
    </subcellularLocation>
</comment>
<dbReference type="GO" id="GO:0004222">
    <property type="term" value="F:metalloendopeptidase activity"/>
    <property type="evidence" value="ECO:0007669"/>
    <property type="project" value="InterPro"/>
</dbReference>
<accession>A0A9Q0C2E6</accession>
<dbReference type="PANTHER" id="PTHR23076">
    <property type="entry name" value="METALLOPROTEASE M41 FTSH"/>
    <property type="match status" value="1"/>
</dbReference>
<dbReference type="Pfam" id="PF06480">
    <property type="entry name" value="FtsH_ext"/>
    <property type="match status" value="1"/>
</dbReference>
<dbReference type="InterPro" id="IPR003593">
    <property type="entry name" value="AAA+_ATPase"/>
</dbReference>
<dbReference type="GO" id="GO:0006508">
    <property type="term" value="P:proteolysis"/>
    <property type="evidence" value="ECO:0007669"/>
    <property type="project" value="UniProtKB-KW"/>
</dbReference>
<reference evidence="13" key="1">
    <citation type="journal article" date="2022" name="Cell">
        <title>Repeat-based holocentromeres influence genome architecture and karyotype evolution.</title>
        <authorList>
            <person name="Hofstatter P.G."/>
            <person name="Thangavel G."/>
            <person name="Lux T."/>
            <person name="Neumann P."/>
            <person name="Vondrak T."/>
            <person name="Novak P."/>
            <person name="Zhang M."/>
            <person name="Costa L."/>
            <person name="Castellani M."/>
            <person name="Scott A."/>
            <person name="Toegelov H."/>
            <person name="Fuchs J."/>
            <person name="Mata-Sucre Y."/>
            <person name="Dias Y."/>
            <person name="Vanzela A.L.L."/>
            <person name="Huettel B."/>
            <person name="Almeida C.C.S."/>
            <person name="Simkova H."/>
            <person name="Souza G."/>
            <person name="Pedrosa-Harand A."/>
            <person name="Macas J."/>
            <person name="Mayer K.F.X."/>
            <person name="Houben A."/>
            <person name="Marques A."/>
        </authorList>
    </citation>
    <scope>NUCLEOTIDE SEQUENCE</scope>
    <source>
        <strain evidence="13">RhyBre1mFocal</strain>
    </source>
</reference>
<keyword evidence="2" id="KW-0645">Protease</keyword>
<keyword evidence="9" id="KW-0472">Membrane</keyword>
<dbReference type="InterPro" id="IPR003959">
    <property type="entry name" value="ATPase_AAA_core"/>
</dbReference>
<dbReference type="PROSITE" id="PS00674">
    <property type="entry name" value="AAA"/>
    <property type="match status" value="1"/>
</dbReference>
<evidence type="ECO:0000256" key="6">
    <source>
        <dbReference type="ARBA" id="ARBA00022840"/>
    </source>
</evidence>
<comment type="caution">
    <text evidence="13">The sequence shown here is derived from an EMBL/GenBank/DDBJ whole genome shotgun (WGS) entry which is preliminary data.</text>
</comment>
<evidence type="ECO:0000313" key="14">
    <source>
        <dbReference type="Proteomes" id="UP001151287"/>
    </source>
</evidence>
<dbReference type="Pfam" id="PF17862">
    <property type="entry name" value="AAA_lid_3"/>
    <property type="match status" value="1"/>
</dbReference>
<evidence type="ECO:0000256" key="3">
    <source>
        <dbReference type="ARBA" id="ARBA00022692"/>
    </source>
</evidence>
<dbReference type="InterPro" id="IPR027417">
    <property type="entry name" value="P-loop_NTPase"/>
</dbReference>
<evidence type="ECO:0000256" key="7">
    <source>
        <dbReference type="ARBA" id="ARBA00022946"/>
    </source>
</evidence>
<dbReference type="GO" id="GO:0009535">
    <property type="term" value="C:chloroplast thylakoid membrane"/>
    <property type="evidence" value="ECO:0007669"/>
    <property type="project" value="TreeGrafter"/>
</dbReference>
<keyword evidence="8" id="KW-1133">Transmembrane helix</keyword>
<dbReference type="PANTHER" id="PTHR23076:SF110">
    <property type="entry name" value="INACTIVE ATP-DEPENDENT ZINC METALLOPROTEASE FTSHI 3, CHLOROPLASTIC-RELATED"/>
    <property type="match status" value="1"/>
</dbReference>
<dbReference type="CDD" id="cd19501">
    <property type="entry name" value="RecA-like_FtsH"/>
    <property type="match status" value="1"/>
</dbReference>
<evidence type="ECO:0000256" key="5">
    <source>
        <dbReference type="ARBA" id="ARBA00022801"/>
    </source>
</evidence>
<proteinExistence type="inferred from homology"/>
<keyword evidence="6 10" id="KW-0067">ATP-binding</keyword>
<gene>
    <name evidence="13" type="ORF">LUZ63_017392</name>
</gene>
<keyword evidence="14" id="KW-1185">Reference proteome</keyword>
<dbReference type="Pfam" id="PF00004">
    <property type="entry name" value="AAA"/>
    <property type="match status" value="1"/>
</dbReference>
<evidence type="ECO:0000313" key="13">
    <source>
        <dbReference type="EMBL" id="KAJ1686002.1"/>
    </source>
</evidence>
<comment type="similarity">
    <text evidence="10">Belongs to the AAA ATPase family.</text>
</comment>
<protein>
    <recommendedName>
        <fullName evidence="12">AAA+ ATPase domain-containing protein</fullName>
    </recommendedName>
</protein>